<name>A0A9P6IUB3_MORAP</name>
<comment type="caution">
    <text evidence="3">The sequence shown here is derived from an EMBL/GenBank/DDBJ whole genome shotgun (WGS) entry which is preliminary data.</text>
</comment>
<dbReference type="Proteomes" id="UP000738359">
    <property type="component" value="Unassembled WGS sequence"/>
</dbReference>
<feature type="region of interest" description="Disordered" evidence="1">
    <location>
        <begin position="52"/>
        <end position="75"/>
    </location>
</feature>
<dbReference type="OrthoDB" id="2392228at2759"/>
<keyword evidence="4" id="KW-1185">Reference proteome</keyword>
<feature type="transmembrane region" description="Helical" evidence="2">
    <location>
        <begin position="27"/>
        <end position="45"/>
    </location>
</feature>
<dbReference type="EMBL" id="JAAAHY010001569">
    <property type="protein sequence ID" value="KAF9948116.1"/>
    <property type="molecule type" value="Genomic_DNA"/>
</dbReference>
<keyword evidence="2" id="KW-0812">Transmembrane</keyword>
<accession>A0A9P6IUB3</accession>
<evidence type="ECO:0000313" key="4">
    <source>
        <dbReference type="Proteomes" id="UP000738359"/>
    </source>
</evidence>
<keyword evidence="2" id="KW-1133">Transmembrane helix</keyword>
<evidence type="ECO:0000256" key="1">
    <source>
        <dbReference type="SAM" id="MobiDB-lite"/>
    </source>
</evidence>
<feature type="region of interest" description="Disordered" evidence="1">
    <location>
        <begin position="122"/>
        <end position="144"/>
    </location>
</feature>
<sequence>MGRRNVDNEKLMVGTDTRDRRQRQRRYLTSALLFVLFVAVLALSHHHHYFGHPHRPHPPPHHPPHPPPHRHRVPWDGPRKIVIQERKALIMLGWGKADLVSHAILELAPVQHITLHILHAEVSSSRRRPQPKQSHPSSDRPKEPVLQFKVATIVDSTLVTFYIPEDDPEDSGRLTVKIQVPYGFDGSLSLDGSFLDIRGLAEQQQWWQWQRQRLSLTTDEGNIDLRGWNTRAAVFKAVVKRRGDVFTGTLEEAVLGGGLEAVVKSAVGLVSLDVSMTPSLEPLEWTGGYHIQTVVGQGRLQLNVQESQASEVEGGVDGVVAVGVRPRVLRIAAETKAADMDARIELMEGQELHLEAKSTGEANINL</sequence>
<proteinExistence type="predicted"/>
<evidence type="ECO:0000313" key="3">
    <source>
        <dbReference type="EMBL" id="KAF9948116.1"/>
    </source>
</evidence>
<feature type="compositionally biased region" description="Basic and acidic residues" evidence="1">
    <location>
        <begin position="1"/>
        <end position="10"/>
    </location>
</feature>
<reference evidence="3" key="1">
    <citation type="journal article" date="2020" name="Fungal Divers.">
        <title>Resolving the Mortierellaceae phylogeny through synthesis of multi-gene phylogenetics and phylogenomics.</title>
        <authorList>
            <person name="Vandepol N."/>
            <person name="Liber J."/>
            <person name="Desiro A."/>
            <person name="Na H."/>
            <person name="Kennedy M."/>
            <person name="Barry K."/>
            <person name="Grigoriev I.V."/>
            <person name="Miller A.N."/>
            <person name="O'Donnell K."/>
            <person name="Stajich J.E."/>
            <person name="Bonito G."/>
        </authorList>
    </citation>
    <scope>NUCLEOTIDE SEQUENCE</scope>
    <source>
        <strain evidence="3">CK1249</strain>
    </source>
</reference>
<feature type="non-terminal residue" evidence="3">
    <location>
        <position position="366"/>
    </location>
</feature>
<organism evidence="3 4">
    <name type="scientific">Mortierella alpina</name>
    <name type="common">Oleaginous fungus</name>
    <name type="synonym">Mortierella renispora</name>
    <dbReference type="NCBI Taxonomy" id="64518"/>
    <lineage>
        <taxon>Eukaryota</taxon>
        <taxon>Fungi</taxon>
        <taxon>Fungi incertae sedis</taxon>
        <taxon>Mucoromycota</taxon>
        <taxon>Mortierellomycotina</taxon>
        <taxon>Mortierellomycetes</taxon>
        <taxon>Mortierellales</taxon>
        <taxon>Mortierellaceae</taxon>
        <taxon>Mortierella</taxon>
    </lineage>
</organism>
<evidence type="ECO:0008006" key="5">
    <source>
        <dbReference type="Google" id="ProtNLM"/>
    </source>
</evidence>
<feature type="region of interest" description="Disordered" evidence="1">
    <location>
        <begin position="1"/>
        <end position="22"/>
    </location>
</feature>
<dbReference type="AlphaFoldDB" id="A0A9P6IUB3"/>
<gene>
    <name evidence="3" type="ORF">BGZ70_002354</name>
</gene>
<feature type="compositionally biased region" description="Basic residues" evidence="1">
    <location>
        <begin position="52"/>
        <end position="72"/>
    </location>
</feature>
<keyword evidence="2" id="KW-0472">Membrane</keyword>
<evidence type="ECO:0000256" key="2">
    <source>
        <dbReference type="SAM" id="Phobius"/>
    </source>
</evidence>
<protein>
    <recommendedName>
        <fullName evidence="5">Adhesin domain-containing protein</fullName>
    </recommendedName>
</protein>